<dbReference type="Proteomes" id="UP001434883">
    <property type="component" value="Unassembled WGS sequence"/>
</dbReference>
<feature type="chain" id="PRO_5045334803" description="Secreted protein" evidence="1">
    <location>
        <begin position="18"/>
        <end position="120"/>
    </location>
</feature>
<reference evidence="2 3" key="1">
    <citation type="submission" date="2021-06" db="EMBL/GenBank/DDBJ databases">
        <authorList>
            <person name="Palmer J.M."/>
        </authorList>
    </citation>
    <scope>NUCLEOTIDE SEQUENCE [LARGE SCALE GENOMIC DNA]</scope>
    <source>
        <strain evidence="2 3">XC_2019</strain>
        <tissue evidence="2">Muscle</tissue>
    </source>
</reference>
<evidence type="ECO:0000313" key="2">
    <source>
        <dbReference type="EMBL" id="MEQ2216430.1"/>
    </source>
</evidence>
<gene>
    <name evidence="2" type="ORF">XENOCAPTIV_016078</name>
</gene>
<comment type="caution">
    <text evidence="2">The sequence shown here is derived from an EMBL/GenBank/DDBJ whole genome shotgun (WGS) entry which is preliminary data.</text>
</comment>
<evidence type="ECO:0000313" key="3">
    <source>
        <dbReference type="Proteomes" id="UP001434883"/>
    </source>
</evidence>
<organism evidence="2 3">
    <name type="scientific">Xenoophorus captivus</name>
    <dbReference type="NCBI Taxonomy" id="1517983"/>
    <lineage>
        <taxon>Eukaryota</taxon>
        <taxon>Metazoa</taxon>
        <taxon>Chordata</taxon>
        <taxon>Craniata</taxon>
        <taxon>Vertebrata</taxon>
        <taxon>Euteleostomi</taxon>
        <taxon>Actinopterygii</taxon>
        <taxon>Neopterygii</taxon>
        <taxon>Teleostei</taxon>
        <taxon>Neoteleostei</taxon>
        <taxon>Acanthomorphata</taxon>
        <taxon>Ovalentaria</taxon>
        <taxon>Atherinomorphae</taxon>
        <taxon>Cyprinodontiformes</taxon>
        <taxon>Goodeidae</taxon>
        <taxon>Xenoophorus</taxon>
    </lineage>
</organism>
<sequence length="120" mass="13793">MVILACMFSLFMRGVRGEVHPAQVTHHRAKQTHTGQTPRHAHTLVSKGNLERPINLTITFLDCGRKSENPHIHRESMQTTCRKTPHENNLRGNHFKMSHKETIYITNSLKTPKLNHELAL</sequence>
<evidence type="ECO:0008006" key="4">
    <source>
        <dbReference type="Google" id="ProtNLM"/>
    </source>
</evidence>
<keyword evidence="3" id="KW-1185">Reference proteome</keyword>
<feature type="signal peptide" evidence="1">
    <location>
        <begin position="1"/>
        <end position="17"/>
    </location>
</feature>
<evidence type="ECO:0000256" key="1">
    <source>
        <dbReference type="SAM" id="SignalP"/>
    </source>
</evidence>
<accession>A0ABV0S7A4</accession>
<keyword evidence="1" id="KW-0732">Signal</keyword>
<dbReference type="EMBL" id="JAHRIN010070557">
    <property type="protein sequence ID" value="MEQ2216430.1"/>
    <property type="molecule type" value="Genomic_DNA"/>
</dbReference>
<proteinExistence type="predicted"/>
<protein>
    <recommendedName>
        <fullName evidence="4">Secreted protein</fullName>
    </recommendedName>
</protein>
<name>A0ABV0S7A4_9TELE</name>